<dbReference type="PANTHER" id="PTHR39153">
    <property type="entry name" value="AGR244WP"/>
    <property type="match status" value="1"/>
</dbReference>
<sequence>MSDRTRGSLTKDAELNDAAWVAARGATVGAAKWGLFSAAAAAVAYNFSPIYRGLTFQFKVYVSLLPNHLFGPLLNAHCYTRFLQMSGMCIGSMIEADKRLRAHELLMRQRKRIARDAEVWRRYEEELHGVAPEKLDNRE</sequence>
<proteinExistence type="predicted"/>
<name>A0AAV9P4W5_9PEZI</name>
<evidence type="ECO:0008006" key="3">
    <source>
        <dbReference type="Google" id="ProtNLM"/>
    </source>
</evidence>
<dbReference type="GeneID" id="89929717"/>
<gene>
    <name evidence="1" type="ORF">LTR77_008384</name>
</gene>
<dbReference type="EMBL" id="JAVRRT010000014">
    <property type="protein sequence ID" value="KAK5166123.1"/>
    <property type="molecule type" value="Genomic_DNA"/>
</dbReference>
<organism evidence="1 2">
    <name type="scientific">Saxophila tyrrhenica</name>
    <dbReference type="NCBI Taxonomy" id="1690608"/>
    <lineage>
        <taxon>Eukaryota</taxon>
        <taxon>Fungi</taxon>
        <taxon>Dikarya</taxon>
        <taxon>Ascomycota</taxon>
        <taxon>Pezizomycotina</taxon>
        <taxon>Dothideomycetes</taxon>
        <taxon>Dothideomycetidae</taxon>
        <taxon>Mycosphaerellales</taxon>
        <taxon>Extremaceae</taxon>
        <taxon>Saxophila</taxon>
    </lineage>
</organism>
<accession>A0AAV9P4W5</accession>
<keyword evidence="2" id="KW-1185">Reference proteome</keyword>
<dbReference type="Proteomes" id="UP001337655">
    <property type="component" value="Unassembled WGS sequence"/>
</dbReference>
<dbReference type="AlphaFoldDB" id="A0AAV9P4W5"/>
<dbReference type="RefSeq" id="XP_064656076.1">
    <property type="nucleotide sequence ID" value="XM_064805616.1"/>
</dbReference>
<dbReference type="InterPro" id="IPR038882">
    <property type="entry name" value="Rcf3"/>
</dbReference>
<evidence type="ECO:0000313" key="1">
    <source>
        <dbReference type="EMBL" id="KAK5166123.1"/>
    </source>
</evidence>
<protein>
    <recommendedName>
        <fullName evidence="3">Imidazoleglycerol-phosphate dehydratase</fullName>
    </recommendedName>
</protein>
<dbReference type="PANTHER" id="PTHR39153:SF1">
    <property type="entry name" value="AGR244WP"/>
    <property type="match status" value="1"/>
</dbReference>
<comment type="caution">
    <text evidence="1">The sequence shown here is derived from an EMBL/GenBank/DDBJ whole genome shotgun (WGS) entry which is preliminary data.</text>
</comment>
<reference evidence="1 2" key="1">
    <citation type="submission" date="2023-08" db="EMBL/GenBank/DDBJ databases">
        <title>Black Yeasts Isolated from many extreme environments.</title>
        <authorList>
            <person name="Coleine C."/>
            <person name="Stajich J.E."/>
            <person name="Selbmann L."/>
        </authorList>
    </citation>
    <scope>NUCLEOTIDE SEQUENCE [LARGE SCALE GENOMIC DNA]</scope>
    <source>
        <strain evidence="1 2">CCFEE 5935</strain>
    </source>
</reference>
<evidence type="ECO:0000313" key="2">
    <source>
        <dbReference type="Proteomes" id="UP001337655"/>
    </source>
</evidence>